<evidence type="ECO:0000256" key="2">
    <source>
        <dbReference type="SAM" id="MobiDB-lite"/>
    </source>
</evidence>
<dbReference type="OrthoDB" id="5390672at2759"/>
<feature type="compositionally biased region" description="Basic residues" evidence="2">
    <location>
        <begin position="243"/>
        <end position="264"/>
    </location>
</feature>
<dbReference type="EMBL" id="JAAWWB010000016">
    <property type="protein sequence ID" value="KAG6763404.1"/>
    <property type="molecule type" value="Genomic_DNA"/>
</dbReference>
<protein>
    <recommendedName>
        <fullName evidence="3">Multiple myeloma tumor-associated protein 2-like N-terminal domain-containing protein</fullName>
    </recommendedName>
</protein>
<feature type="coiled-coil region" evidence="1">
    <location>
        <begin position="50"/>
        <end position="77"/>
    </location>
</feature>
<evidence type="ECO:0000313" key="5">
    <source>
        <dbReference type="Proteomes" id="UP000886885"/>
    </source>
</evidence>
<name>A0A8X8CR43_POPTO</name>
<dbReference type="InterPro" id="IPR039207">
    <property type="entry name" value="MMTAG2-like"/>
</dbReference>
<evidence type="ECO:0000313" key="4">
    <source>
        <dbReference type="EMBL" id="KAG6763404.1"/>
    </source>
</evidence>
<gene>
    <name evidence="4" type="ORF">POTOM_030818</name>
</gene>
<dbReference type="AlphaFoldDB" id="A0A8X8CR43"/>
<feature type="domain" description="Multiple myeloma tumor-associated protein 2-like N-terminal" evidence="3">
    <location>
        <begin position="40"/>
        <end position="80"/>
    </location>
</feature>
<comment type="caution">
    <text evidence="4">The sequence shown here is derived from an EMBL/GenBank/DDBJ whole genome shotgun (WGS) entry which is preliminary data.</text>
</comment>
<organism evidence="4 5">
    <name type="scientific">Populus tomentosa</name>
    <name type="common">Chinese white poplar</name>
    <dbReference type="NCBI Taxonomy" id="118781"/>
    <lineage>
        <taxon>Eukaryota</taxon>
        <taxon>Viridiplantae</taxon>
        <taxon>Streptophyta</taxon>
        <taxon>Embryophyta</taxon>
        <taxon>Tracheophyta</taxon>
        <taxon>Spermatophyta</taxon>
        <taxon>Magnoliopsida</taxon>
        <taxon>eudicotyledons</taxon>
        <taxon>Gunneridae</taxon>
        <taxon>Pentapetalae</taxon>
        <taxon>rosids</taxon>
        <taxon>fabids</taxon>
        <taxon>Malpighiales</taxon>
        <taxon>Salicaceae</taxon>
        <taxon>Saliceae</taxon>
        <taxon>Populus</taxon>
    </lineage>
</organism>
<dbReference type="InterPro" id="IPR019315">
    <property type="entry name" value="MMTA2_N"/>
</dbReference>
<keyword evidence="5" id="KW-1185">Reference proteome</keyword>
<feature type="compositionally biased region" description="Basic residues" evidence="2">
    <location>
        <begin position="272"/>
        <end position="282"/>
    </location>
</feature>
<keyword evidence="1" id="KW-0175">Coiled coil</keyword>
<dbReference type="PANTHER" id="PTHR14580:SF0">
    <property type="entry name" value="MULTIPLE MYELOMA TUMOR-ASSOCIATED PROTEIN 2"/>
    <property type="match status" value="1"/>
</dbReference>
<feature type="region of interest" description="Disordered" evidence="2">
    <location>
        <begin position="206"/>
        <end position="289"/>
    </location>
</feature>
<evidence type="ECO:0000256" key="1">
    <source>
        <dbReference type="SAM" id="Coils"/>
    </source>
</evidence>
<sequence length="289" mass="32826">MFSFCLVFRVPDIIFYLLLGDLKNATINSQPFLSVIVFTGKDLHWYARDKKSGSSNADALKEEIQRIKEEEEQAVREALGLAPKRSSRPQGNRLDKHEYSELVKRGSTVEDLGAGHAEGARVDGLGFSRYDFYSLSEDGAISLSCVEFLIPVYVWCWGDWSKGAIDTVRITCCFICLSTPGCTAGHDTYAYTCNSLAPRAWEDPSTLPSIARGAPPEPVKVAARDPSTGNSEEDRPEEDGSSRKKRRHEEKEKKHEKHDRREKHHPHDPDNRRKRHKDKERRRHDSDSN</sequence>
<reference evidence="4" key="1">
    <citation type="journal article" date="2020" name="bioRxiv">
        <title>Hybrid origin of Populus tomentosa Carr. identified through genome sequencing and phylogenomic analysis.</title>
        <authorList>
            <person name="An X."/>
            <person name="Gao K."/>
            <person name="Chen Z."/>
            <person name="Li J."/>
            <person name="Yang X."/>
            <person name="Yang X."/>
            <person name="Zhou J."/>
            <person name="Guo T."/>
            <person name="Zhao T."/>
            <person name="Huang S."/>
            <person name="Miao D."/>
            <person name="Khan W.U."/>
            <person name="Rao P."/>
            <person name="Ye M."/>
            <person name="Lei B."/>
            <person name="Liao W."/>
            <person name="Wang J."/>
            <person name="Ji L."/>
            <person name="Li Y."/>
            <person name="Guo B."/>
            <person name="Mustafa N.S."/>
            <person name="Li S."/>
            <person name="Yun Q."/>
            <person name="Keller S.R."/>
            <person name="Mao J."/>
            <person name="Zhang R."/>
            <person name="Strauss S.H."/>
        </authorList>
    </citation>
    <scope>NUCLEOTIDE SEQUENCE</scope>
    <source>
        <strain evidence="4">GM15</strain>
        <tissue evidence="4">Leaf</tissue>
    </source>
</reference>
<dbReference type="Proteomes" id="UP000886885">
    <property type="component" value="Chromosome 8D"/>
</dbReference>
<dbReference type="Pfam" id="PF10159">
    <property type="entry name" value="MMtag"/>
    <property type="match status" value="1"/>
</dbReference>
<dbReference type="PANTHER" id="PTHR14580">
    <property type="entry name" value="MULTIPLE MYELOMA TUMOR-ASSOCIATED PROTEIN 2 FAMILY MEMBER"/>
    <property type="match status" value="1"/>
</dbReference>
<proteinExistence type="predicted"/>
<accession>A0A8X8CR43</accession>
<evidence type="ECO:0000259" key="3">
    <source>
        <dbReference type="Pfam" id="PF10159"/>
    </source>
</evidence>